<evidence type="ECO:0000313" key="1">
    <source>
        <dbReference type="EMBL" id="GLS73271.1"/>
    </source>
</evidence>
<organism evidence="1 2">
    <name type="scientific">Methylobacterium tardum</name>
    <dbReference type="NCBI Taxonomy" id="374432"/>
    <lineage>
        <taxon>Bacteria</taxon>
        <taxon>Pseudomonadati</taxon>
        <taxon>Pseudomonadota</taxon>
        <taxon>Alphaproteobacteria</taxon>
        <taxon>Hyphomicrobiales</taxon>
        <taxon>Methylobacteriaceae</taxon>
        <taxon>Methylobacterium</taxon>
    </lineage>
</organism>
<reference evidence="2" key="1">
    <citation type="journal article" date="2019" name="Int. J. Syst. Evol. Microbiol.">
        <title>The Global Catalogue of Microorganisms (GCM) 10K type strain sequencing project: providing services to taxonomists for standard genome sequencing and annotation.</title>
        <authorList>
            <consortium name="The Broad Institute Genomics Platform"/>
            <consortium name="The Broad Institute Genome Sequencing Center for Infectious Disease"/>
            <person name="Wu L."/>
            <person name="Ma J."/>
        </authorList>
    </citation>
    <scope>NUCLEOTIDE SEQUENCE [LARGE SCALE GENOMIC DNA]</scope>
    <source>
        <strain evidence="2">NBRC 103632</strain>
    </source>
</reference>
<dbReference type="AlphaFoldDB" id="A0AA37WU78"/>
<dbReference type="RefSeq" id="WP_238197424.1">
    <property type="nucleotide sequence ID" value="NZ_BPQZ01000018.1"/>
</dbReference>
<dbReference type="Proteomes" id="UP001157440">
    <property type="component" value="Unassembled WGS sequence"/>
</dbReference>
<protein>
    <submittedName>
        <fullName evidence="1">Uncharacterized protein</fullName>
    </submittedName>
</protein>
<proteinExistence type="predicted"/>
<comment type="caution">
    <text evidence="1">The sequence shown here is derived from an EMBL/GenBank/DDBJ whole genome shotgun (WGS) entry which is preliminary data.</text>
</comment>
<sequence length="48" mass="5232">MILFTSSTQNIAAPTTGGWSFSAIVREMLNSWLSHHQRLADLGISGDL</sequence>
<dbReference type="EMBL" id="BSPL01000025">
    <property type="protein sequence ID" value="GLS73271.1"/>
    <property type="molecule type" value="Genomic_DNA"/>
</dbReference>
<gene>
    <name evidence="1" type="ORF">GCM10007890_52860</name>
</gene>
<name>A0AA37WU78_9HYPH</name>
<keyword evidence="2" id="KW-1185">Reference proteome</keyword>
<accession>A0AA37WU78</accession>
<evidence type="ECO:0000313" key="2">
    <source>
        <dbReference type="Proteomes" id="UP001157440"/>
    </source>
</evidence>